<reference evidence="4 5" key="1">
    <citation type="submission" date="2019-11" db="EMBL/GenBank/DDBJ databases">
        <title>Strigops habroptila (kakapo) genome, bStrHab1, primary haplotype, v2.</title>
        <authorList>
            <person name="Jarvis E.D."/>
            <person name="Howard J."/>
            <person name="Rhie A."/>
            <person name="Phillippy A."/>
            <person name="Korlach J."/>
            <person name="Digby A."/>
            <person name="Iorns D."/>
            <person name="Eason D."/>
            <person name="Robertson B."/>
            <person name="Raemaekers T."/>
            <person name="Howe K."/>
            <person name="Lewin H."/>
            <person name="Damas J."/>
            <person name="Hastie A."/>
            <person name="Tracey A."/>
            <person name="Chow W."/>
            <person name="Fedrigo O."/>
        </authorList>
    </citation>
    <scope>NUCLEOTIDE SEQUENCE [LARGE SCALE GENOMIC DNA]</scope>
</reference>
<dbReference type="PANTHER" id="PTHR14663:SF2">
    <property type="entry name" value="METHYLTRANSFERASE NSUN7-RELATED"/>
    <property type="match status" value="1"/>
</dbReference>
<dbReference type="SMR" id="A0A672U731"/>
<sequence length="715" mass="79230">MPEPKNNLSLQEDVINGTSDLSEVKKPDEKESVVKSTMTLIEKNGCHDTVYINAAKIFQGIHTEKSKDRMLVRYAGDSAAPVLAFKDVSSQRLSYELAFNALKYQDLLEEMLLDSCVYPFAFLLQPDELTSLLVVMLYDLQDRKFQAREISDEDEPVADVRKVEHYLSSFKTKLAAALARYRIKHDAPSIEYVLPEAIQKQHQRASALPLCVWINTFKISLEDVFRDLKEKGFTKVKSVSDLDHHTYGVDQHCGDVLVFPSSLKEELLNLDLFADCKLLLQDKSRSLAVHAAQAQLNSGDDIIVAHGGSHLTIAHMSVLTNHSTSTIFVCGVKSSAKEAELRNFFSHMECTNIQLLHEDFTEIGPTDPKLQKAKVILLLPQCSGLGAGDPIDFILNEHGDAGLLKDLFQGTVAKDKLSVLAERQLTELIHAMKFKEVQAIIYCTCSIYAEENERVVKKALESGVEGDKVQPYRLIPPVFDTCSDSNASTETFFKTEPSGISSGCFLAVLAREKDSSANMSAEDILGQAVAKGLLEDILIEKPKKGEKKQKVTQLTRNIAGGVEPKIAELLHRQTVSNIKAEAAVSKAVSNVHQKNVSQTKGGVQLKKSIRPISARALPEVLKHTRPLPPVGKAYGRQTPARKARAEHKRVVLKLANIMFPPAVTPYLSSQGNKAGIPAHHCLHRWSGARGFRGRVLPPPLRKTVRPAVLHPRPWM</sequence>
<dbReference type="Pfam" id="PF21148">
    <property type="entry name" value="NSUN5_fdxn-like"/>
    <property type="match status" value="1"/>
</dbReference>
<dbReference type="Proteomes" id="UP000472266">
    <property type="component" value="Chromosome 8"/>
</dbReference>
<dbReference type="Gene3D" id="3.40.50.150">
    <property type="entry name" value="Vaccinia Virus protein VP39"/>
    <property type="match status" value="1"/>
</dbReference>
<dbReference type="InParanoid" id="A0A672U731"/>
<dbReference type="SUPFAM" id="SSF53335">
    <property type="entry name" value="S-adenosyl-L-methionine-dependent methyltransferases"/>
    <property type="match status" value="1"/>
</dbReference>
<dbReference type="GO" id="GO:0003723">
    <property type="term" value="F:RNA binding"/>
    <property type="evidence" value="ECO:0007669"/>
    <property type="project" value="UniProtKB-UniRule"/>
</dbReference>
<proteinExistence type="inferred from homology"/>
<gene>
    <name evidence="4" type="primary">NSUN7</name>
</gene>
<dbReference type="Ensembl" id="ENSSHBT00005012478.1">
    <property type="protein sequence ID" value="ENSSHBP00005010369.1"/>
    <property type="gene ID" value="ENSSHBG00005009007.1"/>
</dbReference>
<accession>A0A672U731</accession>
<evidence type="ECO:0000256" key="2">
    <source>
        <dbReference type="SAM" id="MobiDB-lite"/>
    </source>
</evidence>
<feature type="binding site" evidence="1">
    <location>
        <position position="359"/>
    </location>
    <ligand>
        <name>S-adenosyl-L-methionine</name>
        <dbReference type="ChEBI" id="CHEBI:59789"/>
    </ligand>
</feature>
<reference evidence="4" key="2">
    <citation type="submission" date="2025-08" db="UniProtKB">
        <authorList>
            <consortium name="Ensembl"/>
        </authorList>
    </citation>
    <scope>IDENTIFICATION</scope>
</reference>
<keyword evidence="1" id="KW-0808">Transferase</keyword>
<dbReference type="InterPro" id="IPR042620">
    <property type="entry name" value="NSUN7"/>
</dbReference>
<comment type="similarity">
    <text evidence="1">Belongs to the class I-like SAM-binding methyltransferase superfamily. RsmB/NOP family.</text>
</comment>
<name>A0A672U731_STRHB</name>
<feature type="active site" description="Nucleophile" evidence="1">
    <location>
        <position position="445"/>
    </location>
</feature>
<dbReference type="GO" id="GO:0008168">
    <property type="term" value="F:methyltransferase activity"/>
    <property type="evidence" value="ECO:0007669"/>
    <property type="project" value="UniProtKB-KW"/>
</dbReference>
<dbReference type="GO" id="GO:0032259">
    <property type="term" value="P:methylation"/>
    <property type="evidence" value="ECO:0007669"/>
    <property type="project" value="UniProtKB-KW"/>
</dbReference>
<feature type="compositionally biased region" description="Polar residues" evidence="2">
    <location>
        <begin position="1"/>
        <end position="21"/>
    </location>
</feature>
<dbReference type="InterPro" id="IPR049561">
    <property type="entry name" value="NSUN5_7_fdxn-like"/>
</dbReference>
<keyword evidence="1" id="KW-0949">S-adenosyl-L-methionine</keyword>
<evidence type="ECO:0000259" key="3">
    <source>
        <dbReference type="PROSITE" id="PS51686"/>
    </source>
</evidence>
<keyword evidence="1" id="KW-0694">RNA-binding</keyword>
<dbReference type="PROSITE" id="PS51686">
    <property type="entry name" value="SAM_MT_RSMB_NOP"/>
    <property type="match status" value="1"/>
</dbReference>
<reference evidence="4" key="3">
    <citation type="submission" date="2025-09" db="UniProtKB">
        <authorList>
            <consortium name="Ensembl"/>
        </authorList>
    </citation>
    <scope>IDENTIFICATION</scope>
</reference>
<organism evidence="4 5">
    <name type="scientific">Strigops habroptila</name>
    <name type="common">Kakapo</name>
    <dbReference type="NCBI Taxonomy" id="2489341"/>
    <lineage>
        <taxon>Eukaryota</taxon>
        <taxon>Metazoa</taxon>
        <taxon>Chordata</taxon>
        <taxon>Craniata</taxon>
        <taxon>Vertebrata</taxon>
        <taxon>Euteleostomi</taxon>
        <taxon>Archelosauria</taxon>
        <taxon>Archosauria</taxon>
        <taxon>Dinosauria</taxon>
        <taxon>Saurischia</taxon>
        <taxon>Theropoda</taxon>
        <taxon>Coelurosauria</taxon>
        <taxon>Aves</taxon>
        <taxon>Neognathae</taxon>
        <taxon>Neoaves</taxon>
        <taxon>Telluraves</taxon>
        <taxon>Australaves</taxon>
        <taxon>Psittaciformes</taxon>
        <taxon>Psittacidae</taxon>
        <taxon>Strigops</taxon>
    </lineage>
</organism>
<dbReference type="InterPro" id="IPR001678">
    <property type="entry name" value="MeTrfase_RsmB-F_NOP2_dom"/>
</dbReference>
<evidence type="ECO:0000313" key="4">
    <source>
        <dbReference type="Ensembl" id="ENSSHBP00005010369.1"/>
    </source>
</evidence>
<dbReference type="Gene3D" id="3.30.70.1170">
    <property type="entry name" value="Sun protein, domain 3"/>
    <property type="match status" value="1"/>
</dbReference>
<dbReference type="OMA" id="QIPTQHF"/>
<comment type="caution">
    <text evidence="1">Lacks conserved residue(s) required for the propagation of feature annotation.</text>
</comment>
<feature type="domain" description="SAM-dependent MTase RsmB/NOP-type" evidence="3">
    <location>
        <begin position="200"/>
        <end position="512"/>
    </location>
</feature>
<dbReference type="GeneTree" id="ENSGT00940000157352"/>
<evidence type="ECO:0000256" key="1">
    <source>
        <dbReference type="PROSITE-ProRule" id="PRU01023"/>
    </source>
</evidence>
<keyword evidence="5" id="KW-1185">Reference proteome</keyword>
<dbReference type="AlphaFoldDB" id="A0A672U731"/>
<keyword evidence="1" id="KW-0489">Methyltransferase</keyword>
<evidence type="ECO:0000313" key="5">
    <source>
        <dbReference type="Proteomes" id="UP000472266"/>
    </source>
</evidence>
<feature type="region of interest" description="Disordered" evidence="2">
    <location>
        <begin position="1"/>
        <end position="28"/>
    </location>
</feature>
<protein>
    <submittedName>
        <fullName evidence="4">NOP2/Sun RNA methyltransferase family member 7</fullName>
    </submittedName>
</protein>
<dbReference type="InterPro" id="IPR029063">
    <property type="entry name" value="SAM-dependent_MTases_sf"/>
</dbReference>
<dbReference type="PANTHER" id="PTHR14663">
    <property type="entry name" value="METHYLTRANSFERASE NSUN7-RELATED"/>
    <property type="match status" value="1"/>
</dbReference>